<name>A0A842I0H8_9SPHN</name>
<dbReference type="RefSeq" id="WP_185801956.1">
    <property type="nucleotide sequence ID" value="NZ_JACJVJ010000002.1"/>
</dbReference>
<organism evidence="1 2">
    <name type="scientific">Parasphingopyxis marina</name>
    <dbReference type="NCBI Taxonomy" id="2761622"/>
    <lineage>
        <taxon>Bacteria</taxon>
        <taxon>Pseudomonadati</taxon>
        <taxon>Pseudomonadota</taxon>
        <taxon>Alphaproteobacteria</taxon>
        <taxon>Sphingomonadales</taxon>
        <taxon>Sphingomonadaceae</taxon>
        <taxon>Parasphingopyxis</taxon>
    </lineage>
</organism>
<evidence type="ECO:0000313" key="1">
    <source>
        <dbReference type="EMBL" id="MBC2778722.1"/>
    </source>
</evidence>
<keyword evidence="2" id="KW-1185">Reference proteome</keyword>
<proteinExistence type="predicted"/>
<protein>
    <submittedName>
        <fullName evidence="1">Uncharacterized protein</fullName>
    </submittedName>
</protein>
<comment type="caution">
    <text evidence="1">The sequence shown here is derived from an EMBL/GenBank/DDBJ whole genome shotgun (WGS) entry which is preliminary data.</text>
</comment>
<evidence type="ECO:0000313" key="2">
    <source>
        <dbReference type="Proteomes" id="UP000564378"/>
    </source>
</evidence>
<dbReference type="Proteomes" id="UP000564378">
    <property type="component" value="Unassembled WGS sequence"/>
</dbReference>
<accession>A0A842I0H8</accession>
<dbReference type="EMBL" id="JACJVJ010000002">
    <property type="protein sequence ID" value="MBC2778722.1"/>
    <property type="molecule type" value="Genomic_DNA"/>
</dbReference>
<reference evidence="1 2" key="1">
    <citation type="submission" date="2020-08" db="EMBL/GenBank/DDBJ databases">
        <title>Draft genome sequence of Parasphingopyxis sp. GrpM-11.</title>
        <authorList>
            <person name="Oh J."/>
            <person name="Roh D.-H."/>
        </authorList>
    </citation>
    <scope>NUCLEOTIDE SEQUENCE [LARGE SCALE GENOMIC DNA]</scope>
    <source>
        <strain evidence="1 2">GrpM-11</strain>
    </source>
</reference>
<dbReference type="AlphaFoldDB" id="A0A842I0H8"/>
<sequence length="109" mass="11801">MKRPILIGSVAVLLVLLGAAILYGIRMKPTIELGVGYGAHVICSCRYIGGRDMESCYNDYEPGMEAISISENEAEKRITASVPLLASRSAQFREGLGCVLEPLPAEDDR</sequence>
<gene>
    <name evidence="1" type="ORF">H6P80_13945</name>
</gene>